<keyword evidence="1" id="KW-0469">Meiosis</keyword>
<dbReference type="InterPro" id="IPR039057">
    <property type="entry name" value="Spo22/ZIP4"/>
</dbReference>
<dbReference type="EMBL" id="BROQ01000003">
    <property type="protein sequence ID" value="GKZ17049.1"/>
    <property type="molecule type" value="Genomic_DNA"/>
</dbReference>
<reference evidence="2" key="1">
    <citation type="submission" date="2022-07" db="EMBL/GenBank/DDBJ databases">
        <title>Taxonomy of Aspergillus series Nigri: significant species reduction supported by multi-species coalescent approaches.</title>
        <authorList>
            <person name="Bian C."/>
            <person name="Kusuya Y."/>
            <person name="Sklenar F."/>
            <person name="D'hooge E."/>
            <person name="Yaguchi T."/>
            <person name="Takahashi H."/>
            <person name="Hubka V."/>
        </authorList>
    </citation>
    <scope>NUCLEOTIDE SEQUENCE</scope>
    <source>
        <strain evidence="2">CBS 733.88</strain>
    </source>
</reference>
<sequence>MTVSKDDKENQLLLCKGTIMAPMKTQTFAEYSAVKTFAYMMLEYAAPIRGQDNGYLSLSQRIIETAAVRLDKLETSERNAKDSQLQQYTIGYYILRVYLAWLQGRLDIAEHLFSKIPVLDHGRGQEHVMDICYKIGNCALSRKQYDVSSPVLSNKDKELLILHASVRAGLHLDTKEPNELLNKVLDALKSRYGSMFAVQVIQLELLSKEEPNKDVFLRVLQNAIESSELGDSHLTMHVASVNACSQHRPEVSIRMLKQLLKQAILIPRNETSPEKVFITFICGLIRLGLCTKTGLDIFQETISSLKRHYKMPLSETATEATLILIWKHVNKTTSNDDNS</sequence>
<proteinExistence type="predicted"/>
<gene>
    <name evidence="2" type="ORF">AbraCBS73388_006037</name>
</gene>
<organism evidence="2 3">
    <name type="scientific">Aspergillus brasiliensis</name>
    <dbReference type="NCBI Taxonomy" id="319629"/>
    <lineage>
        <taxon>Eukaryota</taxon>
        <taxon>Fungi</taxon>
        <taxon>Dikarya</taxon>
        <taxon>Ascomycota</taxon>
        <taxon>Pezizomycotina</taxon>
        <taxon>Eurotiomycetes</taxon>
        <taxon>Eurotiomycetidae</taxon>
        <taxon>Eurotiales</taxon>
        <taxon>Aspergillaceae</taxon>
        <taxon>Aspergillus</taxon>
        <taxon>Aspergillus subgen. Circumdati</taxon>
    </lineage>
</organism>
<accession>A0A9W5YI03</accession>
<dbReference type="InterPro" id="IPR013940">
    <property type="entry name" value="Spo22/ZIP4/TEX11"/>
</dbReference>
<dbReference type="Proteomes" id="UP001143548">
    <property type="component" value="Unassembled WGS sequence"/>
</dbReference>
<dbReference type="Pfam" id="PF08631">
    <property type="entry name" value="SPO22"/>
    <property type="match status" value="1"/>
</dbReference>
<dbReference type="GO" id="GO:0090173">
    <property type="term" value="P:regulation of synaptonemal complex assembly"/>
    <property type="evidence" value="ECO:0007669"/>
    <property type="project" value="InterPro"/>
</dbReference>
<evidence type="ECO:0000256" key="1">
    <source>
        <dbReference type="ARBA" id="ARBA00023254"/>
    </source>
</evidence>
<name>A0A9W5YI03_9EURO</name>
<evidence type="ECO:0000313" key="2">
    <source>
        <dbReference type="EMBL" id="GKZ17049.1"/>
    </source>
</evidence>
<comment type="caution">
    <text evidence="2">The sequence shown here is derived from an EMBL/GenBank/DDBJ whole genome shotgun (WGS) entry which is preliminary data.</text>
</comment>
<evidence type="ECO:0000313" key="3">
    <source>
        <dbReference type="Proteomes" id="UP001143548"/>
    </source>
</evidence>
<dbReference type="GO" id="GO:0051321">
    <property type="term" value="P:meiotic cell cycle"/>
    <property type="evidence" value="ECO:0007669"/>
    <property type="project" value="UniProtKB-KW"/>
</dbReference>
<dbReference type="PANTHER" id="PTHR40375:SF2">
    <property type="entry name" value="SPORULATION-SPECIFIC PROTEIN 22"/>
    <property type="match status" value="1"/>
</dbReference>
<dbReference type="AlphaFoldDB" id="A0A9W5YI03"/>
<dbReference type="PANTHER" id="PTHR40375">
    <property type="entry name" value="SPORULATION-SPECIFIC PROTEIN 22"/>
    <property type="match status" value="1"/>
</dbReference>
<protein>
    <submittedName>
        <fullName evidence="2">Uncharacterized protein</fullName>
    </submittedName>
</protein>
<feature type="non-terminal residue" evidence="2">
    <location>
        <position position="1"/>
    </location>
</feature>